<evidence type="ECO:0000256" key="1">
    <source>
        <dbReference type="SAM" id="Coils"/>
    </source>
</evidence>
<feature type="transmembrane region" description="Helical" evidence="2">
    <location>
        <begin position="12"/>
        <end position="34"/>
    </location>
</feature>
<sequence length="253" mass="28263">MGQETRRPEWGNISQIISALCAVALAILAIYGFFFSKTSQAFVSYLQSELALRNIRIVSLEQTEKDLQRSIAESQVSLSSLTEQKATLERQIAELQIAQQAYAKQVQELGAQLVGTTFSLVREKILVSKATLLSELDVLELKIQSDWYDKGVPAQTVRPWQSYLKTLQNKMSELPEADRTMGKAVLDKFIQQCNSLSSVVIQVPAMRVASSESLSAYDYNIDRHPVGIRAKAIANQIRKAEDDMQACFKSLAQ</sequence>
<keyword evidence="4" id="KW-1185">Reference proteome</keyword>
<name>A0ABS0P5K4_9BRAD</name>
<organism evidence="3 4">
    <name type="scientific">Bradyrhizobium diversitatis</name>
    <dbReference type="NCBI Taxonomy" id="2755406"/>
    <lineage>
        <taxon>Bacteria</taxon>
        <taxon>Pseudomonadati</taxon>
        <taxon>Pseudomonadota</taxon>
        <taxon>Alphaproteobacteria</taxon>
        <taxon>Hyphomicrobiales</taxon>
        <taxon>Nitrobacteraceae</taxon>
        <taxon>Bradyrhizobium</taxon>
    </lineage>
</organism>
<dbReference type="EMBL" id="JACEGD010000017">
    <property type="protein sequence ID" value="MBH5388531.1"/>
    <property type="molecule type" value="Genomic_DNA"/>
</dbReference>
<protein>
    <submittedName>
        <fullName evidence="3">Uncharacterized protein</fullName>
    </submittedName>
</protein>
<gene>
    <name evidence="3" type="ORF">H1B27_19905</name>
</gene>
<keyword evidence="1" id="KW-0175">Coiled coil</keyword>
<reference evidence="3 4" key="1">
    <citation type="submission" date="2020-07" db="EMBL/GenBank/DDBJ databases">
        <title>Bradyrhizobium diversity isolated from nodules of indigenous legumes of Western Australia.</title>
        <authorList>
            <person name="Klepa M.S."/>
        </authorList>
    </citation>
    <scope>NUCLEOTIDE SEQUENCE [LARGE SCALE GENOMIC DNA]</scope>
    <source>
        <strain evidence="3 4">CNPSo 4019</strain>
    </source>
</reference>
<proteinExistence type="predicted"/>
<evidence type="ECO:0000256" key="2">
    <source>
        <dbReference type="SAM" id="Phobius"/>
    </source>
</evidence>
<comment type="caution">
    <text evidence="3">The sequence shown here is derived from an EMBL/GenBank/DDBJ whole genome shotgun (WGS) entry which is preliminary data.</text>
</comment>
<evidence type="ECO:0000313" key="3">
    <source>
        <dbReference type="EMBL" id="MBH5388531.1"/>
    </source>
</evidence>
<keyword evidence="2" id="KW-0472">Membrane</keyword>
<feature type="coiled-coil region" evidence="1">
    <location>
        <begin position="71"/>
        <end position="108"/>
    </location>
</feature>
<accession>A0ABS0P5K4</accession>
<keyword evidence="2" id="KW-0812">Transmembrane</keyword>
<keyword evidence="2" id="KW-1133">Transmembrane helix</keyword>
<evidence type="ECO:0000313" key="4">
    <source>
        <dbReference type="Proteomes" id="UP001194539"/>
    </source>
</evidence>
<dbReference type="RefSeq" id="WP_197967217.1">
    <property type="nucleotide sequence ID" value="NZ_JACEGD010000017.1"/>
</dbReference>
<dbReference type="Proteomes" id="UP001194539">
    <property type="component" value="Unassembled WGS sequence"/>
</dbReference>